<keyword evidence="3" id="KW-1185">Reference proteome</keyword>
<dbReference type="InterPro" id="IPR011333">
    <property type="entry name" value="SKP1/BTB/POZ_sf"/>
</dbReference>
<dbReference type="STRING" id="7217.A0A0P9A5T7"/>
<dbReference type="EMBL" id="CH902621">
    <property type="protein sequence ID" value="KPU81654.1"/>
    <property type="molecule type" value="Genomic_DNA"/>
</dbReference>
<dbReference type="Proteomes" id="UP000007801">
    <property type="component" value="Unassembled WGS sequence"/>
</dbReference>
<dbReference type="GeneID" id="26514156"/>
<proteinExistence type="predicted"/>
<feature type="domain" description="BTB" evidence="1">
    <location>
        <begin position="19"/>
        <end position="79"/>
    </location>
</feature>
<dbReference type="CDD" id="cd18186">
    <property type="entry name" value="BTB_POZ_ZBTB_KLHL-like"/>
    <property type="match status" value="1"/>
</dbReference>
<dbReference type="Gene3D" id="3.30.710.10">
    <property type="entry name" value="Potassium Channel Kv1.1, Chain A"/>
    <property type="match status" value="1"/>
</dbReference>
<dbReference type="KEGG" id="dan:26514156"/>
<sequence length="310" mass="35631">MDKWLKPSFANLLENQKFSDCHILVGNESFNCHKLILSSASEFYERMFLSDFQESKTAEFRLNDVSPDTLRVFLDYVYTYNFEKLKTNPNEMILNLFECGSKWLVESITADCEAVLKERAPQMSIGNLVETFQVAHNAEHKAIIKTVTFHLRRLAGGMKCYDSLFLTSDAFEEYIRICDDKIPEEDRFKMIEAYVTINGLIDVETADSGVNGTILDEFKILKDDDKPGSSKEISVVENKAAVSLPDKNCIESSAGDNKDIKLKKLHLTYVKTLLNYIHFEQMGKTTFYNVVGKSRLLTYEEKFEKMFLTK</sequence>
<accession>A0A0P9A5T7</accession>
<dbReference type="AlphaFoldDB" id="A0A0P9A5T7"/>
<organism evidence="2 3">
    <name type="scientific">Drosophila ananassae</name>
    <name type="common">Fruit fly</name>
    <dbReference type="NCBI Taxonomy" id="7217"/>
    <lineage>
        <taxon>Eukaryota</taxon>
        <taxon>Metazoa</taxon>
        <taxon>Ecdysozoa</taxon>
        <taxon>Arthropoda</taxon>
        <taxon>Hexapoda</taxon>
        <taxon>Insecta</taxon>
        <taxon>Pterygota</taxon>
        <taxon>Neoptera</taxon>
        <taxon>Endopterygota</taxon>
        <taxon>Diptera</taxon>
        <taxon>Brachycera</taxon>
        <taxon>Muscomorpha</taxon>
        <taxon>Ephydroidea</taxon>
        <taxon>Drosophilidae</taxon>
        <taxon>Drosophila</taxon>
        <taxon>Sophophora</taxon>
    </lineage>
</organism>
<name>A0A0P9A5T7_DROAN</name>
<dbReference type="InParanoid" id="A0A0P9A5T7"/>
<dbReference type="PANTHER" id="PTHR24413">
    <property type="entry name" value="SPECKLE-TYPE POZ PROTEIN"/>
    <property type="match status" value="1"/>
</dbReference>
<dbReference type="PROSITE" id="PS50097">
    <property type="entry name" value="BTB"/>
    <property type="match status" value="1"/>
</dbReference>
<dbReference type="OrthoDB" id="7872163at2759"/>
<evidence type="ECO:0000313" key="2">
    <source>
        <dbReference type="EMBL" id="KPU81654.1"/>
    </source>
</evidence>
<protein>
    <submittedName>
        <fullName evidence="2">Uncharacterized protein, isoform B</fullName>
    </submittedName>
</protein>
<evidence type="ECO:0000313" key="3">
    <source>
        <dbReference type="Proteomes" id="UP000007801"/>
    </source>
</evidence>
<gene>
    <name evidence="2" type="primary">Dana\GF26747</name>
    <name evidence="2" type="ORF">GF26747</name>
</gene>
<dbReference type="SMART" id="SM00225">
    <property type="entry name" value="BTB"/>
    <property type="match status" value="1"/>
</dbReference>
<reference evidence="2 3" key="1">
    <citation type="journal article" date="2007" name="Nature">
        <title>Evolution of genes and genomes on the Drosophila phylogeny.</title>
        <authorList>
            <consortium name="Drosophila 12 Genomes Consortium"/>
            <person name="Clark A.G."/>
            <person name="Eisen M.B."/>
            <person name="Smith D.R."/>
            <person name="Bergman C.M."/>
            <person name="Oliver B."/>
            <person name="Markow T.A."/>
            <person name="Kaufman T.C."/>
            <person name="Kellis M."/>
            <person name="Gelbart W."/>
            <person name="Iyer V.N."/>
            <person name="Pollard D.A."/>
            <person name="Sackton T.B."/>
            <person name="Larracuente A.M."/>
            <person name="Singh N.D."/>
            <person name="Abad J.P."/>
            <person name="Abt D.N."/>
            <person name="Adryan B."/>
            <person name="Aguade M."/>
            <person name="Akashi H."/>
            <person name="Anderson W.W."/>
            <person name="Aquadro C.F."/>
            <person name="Ardell D.H."/>
            <person name="Arguello R."/>
            <person name="Artieri C.G."/>
            <person name="Barbash D.A."/>
            <person name="Barker D."/>
            <person name="Barsanti P."/>
            <person name="Batterham P."/>
            <person name="Batzoglou S."/>
            <person name="Begun D."/>
            <person name="Bhutkar A."/>
            <person name="Blanco E."/>
            <person name="Bosak S.A."/>
            <person name="Bradley R.K."/>
            <person name="Brand A.D."/>
            <person name="Brent M.R."/>
            <person name="Brooks A.N."/>
            <person name="Brown R.H."/>
            <person name="Butlin R.K."/>
            <person name="Caggese C."/>
            <person name="Calvi B.R."/>
            <person name="Bernardo de Carvalho A."/>
            <person name="Caspi A."/>
            <person name="Castrezana S."/>
            <person name="Celniker S.E."/>
            <person name="Chang J.L."/>
            <person name="Chapple C."/>
            <person name="Chatterji S."/>
            <person name="Chinwalla A."/>
            <person name="Civetta A."/>
            <person name="Clifton S.W."/>
            <person name="Comeron J.M."/>
            <person name="Costello J.C."/>
            <person name="Coyne J.A."/>
            <person name="Daub J."/>
            <person name="David R.G."/>
            <person name="Delcher A.L."/>
            <person name="Delehaunty K."/>
            <person name="Do C.B."/>
            <person name="Ebling H."/>
            <person name="Edwards K."/>
            <person name="Eickbush T."/>
            <person name="Evans J.D."/>
            <person name="Filipski A."/>
            <person name="Findeiss S."/>
            <person name="Freyhult E."/>
            <person name="Fulton L."/>
            <person name="Fulton R."/>
            <person name="Garcia A.C."/>
            <person name="Gardiner A."/>
            <person name="Garfield D.A."/>
            <person name="Garvin B.E."/>
            <person name="Gibson G."/>
            <person name="Gilbert D."/>
            <person name="Gnerre S."/>
            <person name="Godfrey J."/>
            <person name="Good R."/>
            <person name="Gotea V."/>
            <person name="Gravely B."/>
            <person name="Greenberg A.J."/>
            <person name="Griffiths-Jones S."/>
            <person name="Gross S."/>
            <person name="Guigo R."/>
            <person name="Gustafson E.A."/>
            <person name="Haerty W."/>
            <person name="Hahn M.W."/>
            <person name="Halligan D.L."/>
            <person name="Halpern A.L."/>
            <person name="Halter G.M."/>
            <person name="Han M.V."/>
            <person name="Heger A."/>
            <person name="Hillier L."/>
            <person name="Hinrichs A.S."/>
            <person name="Holmes I."/>
            <person name="Hoskins R.A."/>
            <person name="Hubisz M.J."/>
            <person name="Hultmark D."/>
            <person name="Huntley M.A."/>
            <person name="Jaffe D.B."/>
            <person name="Jagadeeshan S."/>
            <person name="Jeck W.R."/>
            <person name="Johnson J."/>
            <person name="Jones C.D."/>
            <person name="Jordan W.C."/>
            <person name="Karpen G.H."/>
            <person name="Kataoka E."/>
            <person name="Keightley P.D."/>
            <person name="Kheradpour P."/>
            <person name="Kirkness E.F."/>
            <person name="Koerich L.B."/>
            <person name="Kristiansen K."/>
            <person name="Kudrna D."/>
            <person name="Kulathinal R.J."/>
            <person name="Kumar S."/>
            <person name="Kwok R."/>
            <person name="Lander E."/>
            <person name="Langley C.H."/>
            <person name="Lapoint R."/>
            <person name="Lazzaro B.P."/>
            <person name="Lee S.J."/>
            <person name="Levesque L."/>
            <person name="Li R."/>
            <person name="Lin C.F."/>
            <person name="Lin M.F."/>
            <person name="Lindblad-Toh K."/>
            <person name="Llopart A."/>
            <person name="Long M."/>
            <person name="Low L."/>
            <person name="Lozovsky E."/>
            <person name="Lu J."/>
            <person name="Luo M."/>
            <person name="Machado C.A."/>
            <person name="Makalowski W."/>
            <person name="Marzo M."/>
            <person name="Matsuda M."/>
            <person name="Matzkin L."/>
            <person name="McAllister B."/>
            <person name="McBride C.S."/>
            <person name="McKernan B."/>
            <person name="McKernan K."/>
            <person name="Mendez-Lago M."/>
            <person name="Minx P."/>
            <person name="Mollenhauer M.U."/>
            <person name="Montooth K."/>
            <person name="Mount S.M."/>
            <person name="Mu X."/>
            <person name="Myers E."/>
            <person name="Negre B."/>
            <person name="Newfeld S."/>
            <person name="Nielsen R."/>
            <person name="Noor M.A."/>
            <person name="O'Grady P."/>
            <person name="Pachter L."/>
            <person name="Papaceit M."/>
            <person name="Parisi M.J."/>
            <person name="Parisi M."/>
            <person name="Parts L."/>
            <person name="Pedersen J.S."/>
            <person name="Pesole G."/>
            <person name="Phillippy A.M."/>
            <person name="Ponting C.P."/>
            <person name="Pop M."/>
            <person name="Porcelli D."/>
            <person name="Powell J.R."/>
            <person name="Prohaska S."/>
            <person name="Pruitt K."/>
            <person name="Puig M."/>
            <person name="Quesneville H."/>
            <person name="Ram K.R."/>
            <person name="Rand D."/>
            <person name="Rasmussen M.D."/>
            <person name="Reed L.K."/>
            <person name="Reenan R."/>
            <person name="Reily A."/>
            <person name="Remington K.A."/>
            <person name="Rieger T.T."/>
            <person name="Ritchie M.G."/>
            <person name="Robin C."/>
            <person name="Rogers Y.H."/>
            <person name="Rohde C."/>
            <person name="Rozas J."/>
            <person name="Rubenfield M.J."/>
            <person name="Ruiz A."/>
            <person name="Russo S."/>
            <person name="Salzberg S.L."/>
            <person name="Sanchez-Gracia A."/>
            <person name="Saranga D.J."/>
            <person name="Sato H."/>
            <person name="Schaeffer S.W."/>
            <person name="Schatz M.C."/>
            <person name="Schlenke T."/>
            <person name="Schwartz R."/>
            <person name="Segarra C."/>
            <person name="Singh R.S."/>
            <person name="Sirot L."/>
            <person name="Sirota M."/>
            <person name="Sisneros N.B."/>
            <person name="Smith C.D."/>
            <person name="Smith T.F."/>
            <person name="Spieth J."/>
            <person name="Stage D.E."/>
            <person name="Stark A."/>
            <person name="Stephan W."/>
            <person name="Strausberg R.L."/>
            <person name="Strempel S."/>
            <person name="Sturgill D."/>
            <person name="Sutton G."/>
            <person name="Sutton G.G."/>
            <person name="Tao W."/>
            <person name="Teichmann S."/>
            <person name="Tobari Y.N."/>
            <person name="Tomimura Y."/>
            <person name="Tsolas J.M."/>
            <person name="Valente V.L."/>
            <person name="Venter E."/>
            <person name="Venter J.C."/>
            <person name="Vicario S."/>
            <person name="Vieira F.G."/>
            <person name="Vilella A.J."/>
            <person name="Villasante A."/>
            <person name="Walenz B."/>
            <person name="Wang J."/>
            <person name="Wasserman M."/>
            <person name="Watts T."/>
            <person name="Wilson D."/>
            <person name="Wilson R.K."/>
            <person name="Wing R.A."/>
            <person name="Wolfner M.F."/>
            <person name="Wong A."/>
            <person name="Wong G.K."/>
            <person name="Wu C.I."/>
            <person name="Wu G."/>
            <person name="Yamamoto D."/>
            <person name="Yang H.P."/>
            <person name="Yang S.P."/>
            <person name="Yorke J.A."/>
            <person name="Yoshida K."/>
            <person name="Zdobnov E."/>
            <person name="Zhang P."/>
            <person name="Zhang Y."/>
            <person name="Zimin A.V."/>
            <person name="Baldwin J."/>
            <person name="Abdouelleil A."/>
            <person name="Abdulkadir J."/>
            <person name="Abebe A."/>
            <person name="Abera B."/>
            <person name="Abreu J."/>
            <person name="Acer S.C."/>
            <person name="Aftuck L."/>
            <person name="Alexander A."/>
            <person name="An P."/>
            <person name="Anderson E."/>
            <person name="Anderson S."/>
            <person name="Arachi H."/>
            <person name="Azer M."/>
            <person name="Bachantsang P."/>
            <person name="Barry A."/>
            <person name="Bayul T."/>
            <person name="Berlin A."/>
            <person name="Bessette D."/>
            <person name="Bloom T."/>
            <person name="Blye J."/>
            <person name="Boguslavskiy L."/>
            <person name="Bonnet C."/>
            <person name="Boukhgalter B."/>
            <person name="Bourzgui I."/>
            <person name="Brown A."/>
            <person name="Cahill P."/>
            <person name="Channer S."/>
            <person name="Cheshatsang Y."/>
            <person name="Chuda L."/>
            <person name="Citroen M."/>
            <person name="Collymore A."/>
            <person name="Cooke P."/>
            <person name="Costello M."/>
            <person name="D'Aco K."/>
            <person name="Daza R."/>
            <person name="De Haan G."/>
            <person name="DeGray S."/>
            <person name="DeMaso C."/>
            <person name="Dhargay N."/>
            <person name="Dooley K."/>
            <person name="Dooley E."/>
            <person name="Doricent M."/>
            <person name="Dorje P."/>
            <person name="Dorjee K."/>
            <person name="Dupes A."/>
            <person name="Elong R."/>
            <person name="Falk J."/>
            <person name="Farina A."/>
            <person name="Faro S."/>
            <person name="Ferguson D."/>
            <person name="Fisher S."/>
            <person name="Foley C.D."/>
            <person name="Franke A."/>
            <person name="Friedrich D."/>
            <person name="Gadbois L."/>
            <person name="Gearin G."/>
            <person name="Gearin C.R."/>
            <person name="Giannoukos G."/>
            <person name="Goode T."/>
            <person name="Graham J."/>
            <person name="Grandbois E."/>
            <person name="Grewal S."/>
            <person name="Gyaltsen K."/>
            <person name="Hafez N."/>
            <person name="Hagos B."/>
            <person name="Hall J."/>
            <person name="Henson C."/>
            <person name="Hollinger A."/>
            <person name="Honan T."/>
            <person name="Huard M.D."/>
            <person name="Hughes L."/>
            <person name="Hurhula B."/>
            <person name="Husby M.E."/>
            <person name="Kamat A."/>
            <person name="Kanga B."/>
            <person name="Kashin S."/>
            <person name="Khazanovich D."/>
            <person name="Kisner P."/>
            <person name="Lance K."/>
            <person name="Lara M."/>
            <person name="Lee W."/>
            <person name="Lennon N."/>
            <person name="Letendre F."/>
            <person name="LeVine R."/>
            <person name="Lipovsky A."/>
            <person name="Liu X."/>
            <person name="Liu J."/>
            <person name="Liu S."/>
            <person name="Lokyitsang T."/>
            <person name="Lokyitsang Y."/>
            <person name="Lubonja R."/>
            <person name="Lui A."/>
            <person name="MacDonald P."/>
            <person name="Magnisalis V."/>
            <person name="Maru K."/>
            <person name="Matthews C."/>
            <person name="McCusker W."/>
            <person name="McDonough S."/>
            <person name="Mehta T."/>
            <person name="Meldrim J."/>
            <person name="Meneus L."/>
            <person name="Mihai O."/>
            <person name="Mihalev A."/>
            <person name="Mihova T."/>
            <person name="Mittelman R."/>
            <person name="Mlenga V."/>
            <person name="Montmayeur A."/>
            <person name="Mulrain L."/>
            <person name="Navidi A."/>
            <person name="Naylor J."/>
            <person name="Negash T."/>
            <person name="Nguyen T."/>
            <person name="Nguyen N."/>
            <person name="Nicol R."/>
            <person name="Norbu C."/>
            <person name="Norbu N."/>
            <person name="Novod N."/>
            <person name="O'Neill B."/>
            <person name="Osman S."/>
            <person name="Markiewicz E."/>
            <person name="Oyono O.L."/>
            <person name="Patti C."/>
            <person name="Phunkhang P."/>
            <person name="Pierre F."/>
            <person name="Priest M."/>
            <person name="Raghuraman S."/>
            <person name="Rege F."/>
            <person name="Reyes R."/>
            <person name="Rise C."/>
            <person name="Rogov P."/>
            <person name="Ross K."/>
            <person name="Ryan E."/>
            <person name="Settipalli S."/>
            <person name="Shea T."/>
            <person name="Sherpa N."/>
            <person name="Shi L."/>
            <person name="Shih D."/>
            <person name="Sparrow T."/>
            <person name="Spaulding J."/>
            <person name="Stalker J."/>
            <person name="Stange-Thomann N."/>
            <person name="Stavropoulos S."/>
            <person name="Stone C."/>
            <person name="Strader C."/>
            <person name="Tesfaye S."/>
            <person name="Thomson T."/>
            <person name="Thoulutsang Y."/>
            <person name="Thoulutsang D."/>
            <person name="Topham K."/>
            <person name="Topping I."/>
            <person name="Tsamla T."/>
            <person name="Vassiliev H."/>
            <person name="Vo A."/>
            <person name="Wangchuk T."/>
            <person name="Wangdi T."/>
            <person name="Weiand M."/>
            <person name="Wilkinson J."/>
            <person name="Wilson A."/>
            <person name="Yadav S."/>
            <person name="Young G."/>
            <person name="Yu Q."/>
            <person name="Zembek L."/>
            <person name="Zhong D."/>
            <person name="Zimmer A."/>
            <person name="Zwirko Z."/>
            <person name="Jaffe D.B."/>
            <person name="Alvarez P."/>
            <person name="Brockman W."/>
            <person name="Butler J."/>
            <person name="Chin C."/>
            <person name="Gnerre S."/>
            <person name="Grabherr M."/>
            <person name="Kleber M."/>
            <person name="Mauceli E."/>
            <person name="MacCallum I."/>
        </authorList>
    </citation>
    <scope>NUCLEOTIDE SEQUENCE [LARGE SCALE GENOMIC DNA]</scope>
    <source>
        <strain evidence="3">Tucson 14024-0371.13</strain>
    </source>
</reference>
<evidence type="ECO:0000259" key="1">
    <source>
        <dbReference type="PROSITE" id="PS50097"/>
    </source>
</evidence>
<dbReference type="InterPro" id="IPR000210">
    <property type="entry name" value="BTB/POZ_dom"/>
</dbReference>
<dbReference type="SUPFAM" id="SSF54695">
    <property type="entry name" value="POZ domain"/>
    <property type="match status" value="1"/>
</dbReference>
<dbReference type="Pfam" id="PF00651">
    <property type="entry name" value="BTB"/>
    <property type="match status" value="1"/>
</dbReference>